<sequence>MEEIKDSISLTSDEILEMSDQDIEEAIQKNPELLKDAVLVQRMMKKFSGPIPHPEILEGYNQICPGSAEKIINHFVKEQDHRHKIENIALEQSIKITNKSFNFAIIFCLLVFVTGSIAAFTGHVWFASILLTTFIGTVLAAFLGLKRKGD</sequence>
<evidence type="ECO:0000313" key="3">
    <source>
        <dbReference type="Proteomes" id="UP000245217"/>
    </source>
</evidence>
<feature type="transmembrane region" description="Helical" evidence="1">
    <location>
        <begin position="125"/>
        <end position="145"/>
    </location>
</feature>
<dbReference type="Pfam" id="PF10097">
    <property type="entry name" value="DUF2335"/>
    <property type="match status" value="1"/>
</dbReference>
<keyword evidence="1" id="KW-0472">Membrane</keyword>
<dbReference type="InterPro" id="IPR019284">
    <property type="entry name" value="RP532"/>
</dbReference>
<protein>
    <recommendedName>
        <fullName evidence="4">DUF2335 domain-containing protein</fullName>
    </recommendedName>
</protein>
<reference evidence="3" key="1">
    <citation type="submission" date="2018-05" db="EMBL/GenBank/DDBJ databases">
        <title>Ignatzschineria dubaiensis sp. nov., isolated from necrotic foot tissues of dromedaries (Camelus dromedarius) and associated maggots in Dubai, United Arab Emirates.</title>
        <authorList>
            <person name="Tsang C.C."/>
            <person name="Tang J.Y.M."/>
            <person name="Fong J.Y.H."/>
            <person name="Kinne J."/>
            <person name="Lee H.H."/>
            <person name="Joseph M."/>
            <person name="Jose S."/>
            <person name="Schuster R.K."/>
            <person name="Tang Y."/>
            <person name="Sivakumar S."/>
            <person name="Chen J.H.K."/>
            <person name="Teng J.L.L."/>
            <person name="Lau S.K.P."/>
            <person name="Wernery U."/>
            <person name="Woo P.C.Y."/>
        </authorList>
    </citation>
    <scope>NUCLEOTIDE SEQUENCE [LARGE SCALE GENOMIC DNA]</scope>
    <source>
        <strain evidence="3">UAE-HKU58</strain>
    </source>
</reference>
<keyword evidence="1" id="KW-1133">Transmembrane helix</keyword>
<dbReference type="Proteomes" id="UP000245217">
    <property type="component" value="Unassembled WGS sequence"/>
</dbReference>
<evidence type="ECO:0000256" key="1">
    <source>
        <dbReference type="SAM" id="Phobius"/>
    </source>
</evidence>
<evidence type="ECO:0000313" key="2">
    <source>
        <dbReference type="EMBL" id="PWD89967.1"/>
    </source>
</evidence>
<dbReference type="RefSeq" id="WP_109202269.1">
    <property type="nucleotide sequence ID" value="NZ_QEWS01000013.1"/>
</dbReference>
<evidence type="ECO:0008006" key="4">
    <source>
        <dbReference type="Google" id="ProtNLM"/>
    </source>
</evidence>
<name>A0ABX5L1R4_9GAMM</name>
<accession>A0ABX5L1R4</accession>
<proteinExistence type="predicted"/>
<organism evidence="2 3">
    <name type="scientific">Ignatzschineria cameli</name>
    <dbReference type="NCBI Taxonomy" id="2182793"/>
    <lineage>
        <taxon>Bacteria</taxon>
        <taxon>Pseudomonadati</taxon>
        <taxon>Pseudomonadota</taxon>
        <taxon>Gammaproteobacteria</taxon>
        <taxon>Cardiobacteriales</taxon>
        <taxon>Ignatzschineriaceae</taxon>
        <taxon>Ignatzschineria</taxon>
    </lineage>
</organism>
<feature type="transmembrane region" description="Helical" evidence="1">
    <location>
        <begin position="101"/>
        <end position="119"/>
    </location>
</feature>
<keyword evidence="3" id="KW-1185">Reference proteome</keyword>
<gene>
    <name evidence="2" type="ORF">DC078_09310</name>
</gene>
<keyword evidence="1" id="KW-0812">Transmembrane</keyword>
<comment type="caution">
    <text evidence="2">The sequence shown here is derived from an EMBL/GenBank/DDBJ whole genome shotgun (WGS) entry which is preliminary data.</text>
</comment>
<dbReference type="EMBL" id="QEWV01000012">
    <property type="protein sequence ID" value="PWD89967.1"/>
    <property type="molecule type" value="Genomic_DNA"/>
</dbReference>